<name>A0ABQ6JIQ3_9ACTN</name>
<protein>
    <submittedName>
        <fullName evidence="2">Uncharacterized protein</fullName>
    </submittedName>
</protein>
<keyword evidence="3" id="KW-1185">Reference proteome</keyword>
<evidence type="ECO:0000313" key="2">
    <source>
        <dbReference type="EMBL" id="GMA86661.1"/>
    </source>
</evidence>
<keyword evidence="1" id="KW-1133">Transmembrane helix</keyword>
<dbReference type="Proteomes" id="UP001157017">
    <property type="component" value="Unassembled WGS sequence"/>
</dbReference>
<comment type="caution">
    <text evidence="2">The sequence shown here is derived from an EMBL/GenBank/DDBJ whole genome shotgun (WGS) entry which is preliminary data.</text>
</comment>
<reference evidence="3" key="1">
    <citation type="journal article" date="2019" name="Int. J. Syst. Evol. Microbiol.">
        <title>The Global Catalogue of Microorganisms (GCM) 10K type strain sequencing project: providing services to taxonomists for standard genome sequencing and annotation.</title>
        <authorList>
            <consortium name="The Broad Institute Genomics Platform"/>
            <consortium name="The Broad Institute Genome Sequencing Center for Infectious Disease"/>
            <person name="Wu L."/>
            <person name="Ma J."/>
        </authorList>
    </citation>
    <scope>NUCLEOTIDE SEQUENCE [LARGE SCALE GENOMIC DNA]</scope>
    <source>
        <strain evidence="3">NBRC 108730</strain>
    </source>
</reference>
<sequence>MWAPAAYTYLAVERGAVGWLLIAALVVAAAAVLHPAARAAERHLARPVTS</sequence>
<keyword evidence="1" id="KW-0472">Membrane</keyword>
<evidence type="ECO:0000313" key="3">
    <source>
        <dbReference type="Proteomes" id="UP001157017"/>
    </source>
</evidence>
<keyword evidence="1" id="KW-0812">Transmembrane</keyword>
<evidence type="ECO:0000256" key="1">
    <source>
        <dbReference type="SAM" id="Phobius"/>
    </source>
</evidence>
<proteinExistence type="predicted"/>
<dbReference type="EMBL" id="BSUZ01000001">
    <property type="protein sequence ID" value="GMA86661.1"/>
    <property type="molecule type" value="Genomic_DNA"/>
</dbReference>
<gene>
    <name evidence="2" type="ORF">GCM10025868_19110</name>
</gene>
<feature type="transmembrane region" description="Helical" evidence="1">
    <location>
        <begin position="16"/>
        <end position="37"/>
    </location>
</feature>
<accession>A0ABQ6JIQ3</accession>
<organism evidence="2 3">
    <name type="scientific">Angustibacter aerolatus</name>
    <dbReference type="NCBI Taxonomy" id="1162965"/>
    <lineage>
        <taxon>Bacteria</taxon>
        <taxon>Bacillati</taxon>
        <taxon>Actinomycetota</taxon>
        <taxon>Actinomycetes</taxon>
        <taxon>Kineosporiales</taxon>
        <taxon>Kineosporiaceae</taxon>
    </lineage>
</organism>